<dbReference type="InterPro" id="IPR052617">
    <property type="entry name" value="Huntingtin-int_K"/>
</dbReference>
<dbReference type="InterPro" id="IPR044034">
    <property type="entry name" value="NAC-like_UBA"/>
</dbReference>
<evidence type="ECO:0000259" key="1">
    <source>
        <dbReference type="Pfam" id="PF19026"/>
    </source>
</evidence>
<dbReference type="InterPro" id="IPR038922">
    <property type="entry name" value="HYPK_UBA"/>
</dbReference>
<dbReference type="GO" id="GO:0003677">
    <property type="term" value="F:DNA binding"/>
    <property type="evidence" value="ECO:0007669"/>
    <property type="project" value="UniProtKB-KW"/>
</dbReference>
<dbReference type="AlphaFoldDB" id="A0A1D6MC00"/>
<reference evidence="2" key="1">
    <citation type="submission" date="2015-12" db="EMBL/GenBank/DDBJ databases">
        <title>Update maize B73 reference genome by single molecule sequencing technologies.</title>
        <authorList>
            <consortium name="Maize Genome Sequencing Project"/>
            <person name="Ware D."/>
        </authorList>
    </citation>
    <scope>NUCLEOTIDE SEQUENCE</scope>
    <source>
        <tissue evidence="2">Seedling</tissue>
    </source>
</reference>
<dbReference type="EMBL" id="CM000782">
    <property type="protein sequence ID" value="AQK88283.1"/>
    <property type="molecule type" value="Genomic_DNA"/>
</dbReference>
<gene>
    <name evidence="2" type="ORF">ZEAMMB73_Zm00001d038949</name>
</gene>
<protein>
    <submittedName>
        <fullName evidence="2">DNA-binding enhancer protein-related</fullName>
    </submittedName>
</protein>
<dbReference type="STRING" id="4577.A0A1D6MC00"/>
<dbReference type="PANTHER" id="PTHR31184">
    <property type="entry name" value="HUNTINGTIN-INTERACTING PROTEIN K FAMILY MEMBER"/>
    <property type="match status" value="1"/>
</dbReference>
<dbReference type="PANTHER" id="PTHR31184:SF2">
    <property type="entry name" value="HUNTINGTIN-INTERACTING PROTEIN K"/>
    <property type="match status" value="1"/>
</dbReference>
<keyword evidence="2" id="KW-0238">DNA-binding</keyword>
<sequence>MGALTLAPQLSSAPKGKIAGKKVQVDEREKELAVVKINPVDVEIIASELELDKKIAERALCEHKGDVVAAKIKNENTILDGTDITL</sequence>
<feature type="domain" description="Nascent polypeptide-associated complex subunit alpha-like UBA" evidence="1">
    <location>
        <begin position="35"/>
        <end position="70"/>
    </location>
</feature>
<dbReference type="CDD" id="cd14361">
    <property type="entry name" value="UBA_HYPK"/>
    <property type="match status" value="1"/>
</dbReference>
<dbReference type="InParanoid" id="A0A1D6MC00"/>
<dbReference type="SMR" id="A0A1D6MC00"/>
<proteinExistence type="predicted"/>
<dbReference type="Gene3D" id="1.10.8.10">
    <property type="entry name" value="DNA helicase RuvA subunit, C-terminal domain"/>
    <property type="match status" value="1"/>
</dbReference>
<accession>A0A1D6MC00</accession>
<evidence type="ECO:0000313" key="2">
    <source>
        <dbReference type="EMBL" id="AQK88283.1"/>
    </source>
</evidence>
<organism evidence="2">
    <name type="scientific">Zea mays</name>
    <name type="common">Maize</name>
    <dbReference type="NCBI Taxonomy" id="4577"/>
    <lineage>
        <taxon>Eukaryota</taxon>
        <taxon>Viridiplantae</taxon>
        <taxon>Streptophyta</taxon>
        <taxon>Embryophyta</taxon>
        <taxon>Tracheophyta</taxon>
        <taxon>Spermatophyta</taxon>
        <taxon>Magnoliopsida</taxon>
        <taxon>Liliopsida</taxon>
        <taxon>Poales</taxon>
        <taxon>Poaceae</taxon>
        <taxon>PACMAD clade</taxon>
        <taxon>Panicoideae</taxon>
        <taxon>Andropogonodae</taxon>
        <taxon>Andropogoneae</taxon>
        <taxon>Tripsacinae</taxon>
        <taxon>Zea</taxon>
    </lineage>
</organism>
<dbReference type="Pfam" id="PF19026">
    <property type="entry name" value="UBA_HYPK"/>
    <property type="match status" value="1"/>
</dbReference>
<name>A0A1D6MC00_MAIZE</name>